<evidence type="ECO:0000313" key="1">
    <source>
        <dbReference type="EMBL" id="GAA2098529.1"/>
    </source>
</evidence>
<accession>A0ABP5IH86</accession>
<evidence type="ECO:0008006" key="3">
    <source>
        <dbReference type="Google" id="ProtNLM"/>
    </source>
</evidence>
<dbReference type="EMBL" id="BAAAPZ010000008">
    <property type="protein sequence ID" value="GAA2098529.1"/>
    <property type="molecule type" value="Genomic_DNA"/>
</dbReference>
<proteinExistence type="predicted"/>
<protein>
    <recommendedName>
        <fullName evidence="3">DoxX family membrane protein</fullName>
    </recommendedName>
</protein>
<gene>
    <name evidence="1" type="ORF">GCM10009823_19840</name>
</gene>
<sequence>MSRSLTTAILRGASGATIFNAGVEKLGLSESSAGYLQSMAAKGFPVLAELDAQQFGKLLAAAEMAVGAALLAPFIPTRLAGLALGGFSAGMLTMYFRTEEFTKGDGIRPQGEGVSVSHNVWLAAIAAALVIRGGSRRK</sequence>
<name>A0ABP5IH86_9MICO</name>
<reference evidence="2" key="1">
    <citation type="journal article" date="2019" name="Int. J. Syst. Evol. Microbiol.">
        <title>The Global Catalogue of Microorganisms (GCM) 10K type strain sequencing project: providing services to taxonomists for standard genome sequencing and annotation.</title>
        <authorList>
            <consortium name="The Broad Institute Genomics Platform"/>
            <consortium name="The Broad Institute Genome Sequencing Center for Infectious Disease"/>
            <person name="Wu L."/>
            <person name="Ma J."/>
        </authorList>
    </citation>
    <scope>NUCLEOTIDE SEQUENCE [LARGE SCALE GENOMIC DNA]</scope>
    <source>
        <strain evidence="2">JCM 15900</strain>
    </source>
</reference>
<keyword evidence="2" id="KW-1185">Reference proteome</keyword>
<comment type="caution">
    <text evidence="1">The sequence shown here is derived from an EMBL/GenBank/DDBJ whole genome shotgun (WGS) entry which is preliminary data.</text>
</comment>
<dbReference type="Proteomes" id="UP001500984">
    <property type="component" value="Unassembled WGS sequence"/>
</dbReference>
<evidence type="ECO:0000313" key="2">
    <source>
        <dbReference type="Proteomes" id="UP001500984"/>
    </source>
</evidence>
<organism evidence="1 2">
    <name type="scientific">Brevibacterium salitolerans</name>
    <dbReference type="NCBI Taxonomy" id="1403566"/>
    <lineage>
        <taxon>Bacteria</taxon>
        <taxon>Bacillati</taxon>
        <taxon>Actinomycetota</taxon>
        <taxon>Actinomycetes</taxon>
        <taxon>Micrococcales</taxon>
        <taxon>Brevibacteriaceae</taxon>
        <taxon>Brevibacterium</taxon>
    </lineage>
</organism>
<dbReference type="RefSeq" id="WP_291798653.1">
    <property type="nucleotide sequence ID" value="NZ_BAAAPZ010000008.1"/>
</dbReference>